<name>A0ABV8U489_9ACTN</name>
<dbReference type="Gene3D" id="3.40.50.1000">
    <property type="entry name" value="HAD superfamily/HAD-like"/>
    <property type="match status" value="1"/>
</dbReference>
<dbReference type="PANTHER" id="PTHR46649">
    <property type="match status" value="1"/>
</dbReference>
<dbReference type="SFLD" id="SFLDS00003">
    <property type="entry name" value="Haloacid_Dehalogenase"/>
    <property type="match status" value="1"/>
</dbReference>
<dbReference type="Proteomes" id="UP001595823">
    <property type="component" value="Unassembled WGS sequence"/>
</dbReference>
<evidence type="ECO:0000313" key="1">
    <source>
        <dbReference type="EMBL" id="MFC4337525.1"/>
    </source>
</evidence>
<dbReference type="GO" id="GO:0016787">
    <property type="term" value="F:hydrolase activity"/>
    <property type="evidence" value="ECO:0007669"/>
    <property type="project" value="UniProtKB-KW"/>
</dbReference>
<accession>A0ABV8U489</accession>
<keyword evidence="1" id="KW-0378">Hydrolase</keyword>
<dbReference type="NCBIfam" id="TIGR01549">
    <property type="entry name" value="HAD-SF-IA-v1"/>
    <property type="match status" value="1"/>
</dbReference>
<organism evidence="1 2">
    <name type="scientific">Salininema proteolyticum</name>
    <dbReference type="NCBI Taxonomy" id="1607685"/>
    <lineage>
        <taxon>Bacteria</taxon>
        <taxon>Bacillati</taxon>
        <taxon>Actinomycetota</taxon>
        <taxon>Actinomycetes</taxon>
        <taxon>Glycomycetales</taxon>
        <taxon>Glycomycetaceae</taxon>
        <taxon>Salininema</taxon>
    </lineage>
</organism>
<keyword evidence="2" id="KW-1185">Reference proteome</keyword>
<dbReference type="Pfam" id="PF00702">
    <property type="entry name" value="Hydrolase"/>
    <property type="match status" value="1"/>
</dbReference>
<dbReference type="NCBIfam" id="TIGR01509">
    <property type="entry name" value="HAD-SF-IA-v3"/>
    <property type="match status" value="1"/>
</dbReference>
<dbReference type="PRINTS" id="PR00413">
    <property type="entry name" value="HADHALOGNASE"/>
</dbReference>
<reference evidence="2" key="1">
    <citation type="journal article" date="2019" name="Int. J. Syst. Evol. Microbiol.">
        <title>The Global Catalogue of Microorganisms (GCM) 10K type strain sequencing project: providing services to taxonomists for standard genome sequencing and annotation.</title>
        <authorList>
            <consortium name="The Broad Institute Genomics Platform"/>
            <consortium name="The Broad Institute Genome Sequencing Center for Infectious Disease"/>
            <person name="Wu L."/>
            <person name="Ma J."/>
        </authorList>
    </citation>
    <scope>NUCLEOTIDE SEQUENCE [LARGE SCALE GENOMIC DNA]</scope>
    <source>
        <strain evidence="2">IBRC-M 10908</strain>
    </source>
</reference>
<sequence>MHRDWPHFRQQKDGAAFDAVFFDFQGTLATVEPLVRAVSLASESCGEAIEPLRAMVLADAIGAQGWVGSGSPPRVRPHFAGAWSDRDLDADSHRMAYTELAGQAHGVSEDLAQALYDRLASPEGWVAFADAASTLMTLKAQGFPIALVSNVGFDVRPIATRLGLDRFVDEWVLSYEVGYCKPDEKIFYAACHQLGVDPKRVLMVGDSVADAGAVRIGARAYLLGEADPGGIVGLGAVLKLVRADG</sequence>
<evidence type="ECO:0000313" key="2">
    <source>
        <dbReference type="Proteomes" id="UP001595823"/>
    </source>
</evidence>
<dbReference type="SFLD" id="SFLDG01129">
    <property type="entry name" value="C1.5:_HAD__Beta-PGM__Phosphata"/>
    <property type="match status" value="1"/>
</dbReference>
<gene>
    <name evidence="1" type="ORF">ACFPET_20215</name>
</gene>
<dbReference type="EC" id="3.1.3.-" evidence="1"/>
<dbReference type="PANTHER" id="PTHR46649:SF4">
    <property type="entry name" value="HALOACID DEHALOGENASE-LIKE HYDROLASE (HAD) SUPERFAMILY PROTEIN"/>
    <property type="match status" value="1"/>
</dbReference>
<protein>
    <submittedName>
        <fullName evidence="1">HAD family hydrolase</fullName>
        <ecNumber evidence="1">3.1.3.-</ecNumber>
    </submittedName>
</protein>
<dbReference type="RefSeq" id="WP_380624599.1">
    <property type="nucleotide sequence ID" value="NZ_JBHSDK010000034.1"/>
</dbReference>
<proteinExistence type="predicted"/>
<comment type="caution">
    <text evidence="1">The sequence shown here is derived from an EMBL/GenBank/DDBJ whole genome shotgun (WGS) entry which is preliminary data.</text>
</comment>
<dbReference type="InterPro" id="IPR023214">
    <property type="entry name" value="HAD_sf"/>
</dbReference>
<dbReference type="InterPro" id="IPR036412">
    <property type="entry name" value="HAD-like_sf"/>
</dbReference>
<dbReference type="SUPFAM" id="SSF56784">
    <property type="entry name" value="HAD-like"/>
    <property type="match status" value="1"/>
</dbReference>
<dbReference type="InterPro" id="IPR006439">
    <property type="entry name" value="HAD-SF_hydro_IA"/>
</dbReference>
<dbReference type="EMBL" id="JBHSDK010000034">
    <property type="protein sequence ID" value="MFC4337525.1"/>
    <property type="molecule type" value="Genomic_DNA"/>
</dbReference>